<dbReference type="InterPro" id="IPR004960">
    <property type="entry name" value="LipA_acyltrans"/>
</dbReference>
<keyword evidence="2" id="KW-1003">Cell membrane</keyword>
<sequence>MPNNRLNTKSIMYRMLNFMSKQPLPLTRVFARLLALMTYRTSLAKVTRVASLNIHIALPERTAEDRQYIIKKAIQYELTSYFEFFNVWGASNEKNIQRIHNIEGEDIFQKALATQKGLILIVPHFGTWEIMNAWCAQYTKMTIMYKPIKNKDADIFVRSARSRENATLVPTDEHGIRQIFKALKQGGTTVILPDHTPHAGGAMVNYFGIPLASSHLTTKLIQKTQATALFLYTIRNTNGGFDLYIQAMPNGIYDCPDNQGTLIIHQQIEALIQKHPEHYHWSYKRFRAHPELHDIYDIAPRDALVKVQQVRLKNKSPI</sequence>
<evidence type="ECO:0000313" key="7">
    <source>
        <dbReference type="EMBL" id="SDB84965.1"/>
    </source>
</evidence>
<dbReference type="CDD" id="cd07984">
    <property type="entry name" value="LPLAT_LABLAT-like"/>
    <property type="match status" value="1"/>
</dbReference>
<dbReference type="Pfam" id="PF03279">
    <property type="entry name" value="Lip_A_acyltrans"/>
    <property type="match status" value="1"/>
</dbReference>
<reference evidence="8" key="1">
    <citation type="submission" date="2016-09" db="EMBL/GenBank/DDBJ databases">
        <authorList>
            <person name="Varghese N."/>
            <person name="Submissions S."/>
        </authorList>
    </citation>
    <scope>NUCLEOTIDE SEQUENCE [LARGE SCALE GENOMIC DNA]</scope>
    <source>
        <strain evidence="8">ANC 4422</strain>
    </source>
</reference>
<evidence type="ECO:0000256" key="3">
    <source>
        <dbReference type="ARBA" id="ARBA00022519"/>
    </source>
</evidence>
<dbReference type="PANTHER" id="PTHR30606:SF10">
    <property type="entry name" value="PHOSPHATIDYLINOSITOL MANNOSIDE ACYLTRANSFERASE"/>
    <property type="match status" value="1"/>
</dbReference>
<dbReference type="Proteomes" id="UP000242501">
    <property type="component" value="Unassembled WGS sequence"/>
</dbReference>
<dbReference type="GO" id="GO:0009247">
    <property type="term" value="P:glycolipid biosynthetic process"/>
    <property type="evidence" value="ECO:0007669"/>
    <property type="project" value="UniProtKB-ARBA"/>
</dbReference>
<keyword evidence="6" id="KW-0012">Acyltransferase</keyword>
<dbReference type="PANTHER" id="PTHR30606">
    <property type="entry name" value="LIPID A BIOSYNTHESIS LAUROYL ACYLTRANSFERASE"/>
    <property type="match status" value="1"/>
</dbReference>
<evidence type="ECO:0000313" key="8">
    <source>
        <dbReference type="Proteomes" id="UP000242501"/>
    </source>
</evidence>
<evidence type="ECO:0000256" key="4">
    <source>
        <dbReference type="ARBA" id="ARBA00022679"/>
    </source>
</evidence>
<evidence type="ECO:0000256" key="5">
    <source>
        <dbReference type="ARBA" id="ARBA00023136"/>
    </source>
</evidence>
<dbReference type="GO" id="GO:0005886">
    <property type="term" value="C:plasma membrane"/>
    <property type="evidence" value="ECO:0007669"/>
    <property type="project" value="UniProtKB-SubCell"/>
</dbReference>
<keyword evidence="8" id="KW-1185">Reference proteome</keyword>
<evidence type="ECO:0000256" key="2">
    <source>
        <dbReference type="ARBA" id="ARBA00022475"/>
    </source>
</evidence>
<protein>
    <submittedName>
        <fullName evidence="7">KDO2-lipid IV(A) lauroyltransferase</fullName>
    </submittedName>
</protein>
<keyword evidence="4 7" id="KW-0808">Transferase</keyword>
<dbReference type="OrthoDB" id="9803456at2"/>
<evidence type="ECO:0000256" key="1">
    <source>
        <dbReference type="ARBA" id="ARBA00004533"/>
    </source>
</evidence>
<evidence type="ECO:0000256" key="6">
    <source>
        <dbReference type="ARBA" id="ARBA00023315"/>
    </source>
</evidence>
<comment type="subcellular location">
    <subcellularLocation>
        <location evidence="1">Cell inner membrane</location>
    </subcellularLocation>
</comment>
<dbReference type="PIRSF" id="PIRSF026649">
    <property type="entry name" value="MsbB"/>
    <property type="match status" value="1"/>
</dbReference>
<keyword evidence="5" id="KW-0472">Membrane</keyword>
<organism evidence="7 8">
    <name type="scientific">Acinetobacter boissieri</name>
    <dbReference type="NCBI Taxonomy" id="1219383"/>
    <lineage>
        <taxon>Bacteria</taxon>
        <taxon>Pseudomonadati</taxon>
        <taxon>Pseudomonadota</taxon>
        <taxon>Gammaproteobacteria</taxon>
        <taxon>Moraxellales</taxon>
        <taxon>Moraxellaceae</taxon>
        <taxon>Acinetobacter</taxon>
    </lineage>
</organism>
<dbReference type="AlphaFoldDB" id="A0A1G6GTG6"/>
<proteinExistence type="predicted"/>
<name>A0A1G6GTG6_9GAMM</name>
<gene>
    <name evidence="7" type="ORF">SAMN05421733_102146</name>
</gene>
<keyword evidence="3" id="KW-0997">Cell inner membrane</keyword>
<dbReference type="GO" id="GO:0016746">
    <property type="term" value="F:acyltransferase activity"/>
    <property type="evidence" value="ECO:0007669"/>
    <property type="project" value="UniProtKB-KW"/>
</dbReference>
<dbReference type="STRING" id="1219383.SAMN05421733_102146"/>
<dbReference type="EMBL" id="FMYL01000002">
    <property type="protein sequence ID" value="SDB84965.1"/>
    <property type="molecule type" value="Genomic_DNA"/>
</dbReference>
<accession>A0A1G6GTG6</accession>